<dbReference type="SUPFAM" id="SSF52317">
    <property type="entry name" value="Class I glutamine amidotransferase-like"/>
    <property type="match status" value="1"/>
</dbReference>
<evidence type="ECO:0000313" key="1">
    <source>
        <dbReference type="EMBL" id="BBI53147.1"/>
    </source>
</evidence>
<dbReference type="InterPro" id="IPR029062">
    <property type="entry name" value="Class_I_gatase-like"/>
</dbReference>
<accession>A0ABM7GQV3</accession>
<dbReference type="Proteomes" id="UP000289555">
    <property type="component" value="Chromosome"/>
</dbReference>
<evidence type="ECO:0000313" key="2">
    <source>
        <dbReference type="Proteomes" id="UP000289555"/>
    </source>
</evidence>
<dbReference type="PANTHER" id="PTHR10224:SF12">
    <property type="entry name" value="GLYOXALASE ELBB"/>
    <property type="match status" value="1"/>
</dbReference>
<reference evidence="2" key="1">
    <citation type="journal article" date="2019" name="Microbiol. Resour. Announc.">
        <title>Complete Genome Sequence of Halomonas olivaria, a Moderately Halophilic Bacterium Isolated from Olive Processing Effluents, Obtained by Nanopore Sequencing.</title>
        <authorList>
            <person name="Nagata S."/>
            <person name="Ii K.M."/>
            <person name="Tsukimi T."/>
            <person name="Miura M.C."/>
            <person name="Galipon J."/>
            <person name="Arakawa K."/>
        </authorList>
    </citation>
    <scope>NUCLEOTIDE SEQUENCE [LARGE SCALE GENOMIC DNA]</scope>
    <source>
        <strain evidence="2">TYRC17</strain>
    </source>
</reference>
<keyword evidence="2" id="KW-1185">Reference proteome</keyword>
<name>A0ABM7GQV3_9GAMM</name>
<evidence type="ECO:0008006" key="3">
    <source>
        <dbReference type="Google" id="ProtNLM"/>
    </source>
</evidence>
<gene>
    <name evidence="1" type="ORF">HORIV_55680</name>
</gene>
<organism evidence="1 2">
    <name type="scientific">Vreelandella olivaria</name>
    <dbReference type="NCBI Taxonomy" id="390919"/>
    <lineage>
        <taxon>Bacteria</taxon>
        <taxon>Pseudomonadati</taxon>
        <taxon>Pseudomonadota</taxon>
        <taxon>Gammaproteobacteria</taxon>
        <taxon>Oceanospirillales</taxon>
        <taxon>Halomonadaceae</taxon>
        <taxon>Vreelandella</taxon>
    </lineage>
</organism>
<sequence>MTKQVAVILAGCGVYDGSEIYETTLTLLRLDQLGIGYRCFAPDIEQHQVVNHLTQEVVEGSSAMCCWSLPAWRGERSARWRS</sequence>
<dbReference type="PANTHER" id="PTHR10224">
    <property type="entry name" value="ES1 PROTEIN HOMOLOG, MITOCHONDRIAL"/>
    <property type="match status" value="1"/>
</dbReference>
<protein>
    <recommendedName>
        <fullName evidence="3">Enhancing lycopene biosynthesis protein 2</fullName>
    </recommendedName>
</protein>
<proteinExistence type="predicted"/>
<dbReference type="EMBL" id="AP019416">
    <property type="protein sequence ID" value="BBI53147.1"/>
    <property type="molecule type" value="Genomic_DNA"/>
</dbReference>
<dbReference type="Gene3D" id="3.40.50.880">
    <property type="match status" value="1"/>
</dbReference>